<dbReference type="Gene3D" id="3.40.50.10320">
    <property type="entry name" value="LmbE-like"/>
    <property type="match status" value="1"/>
</dbReference>
<sequence length="269" mass="29747">MTRAIGRNDRILVLSPHLDDAILSLGGSIASWTDAGAVVTALTVFTAEGDDSALRSKIVKKMHKLWNLGEHPYATRRIEDIAALEVVGANYIHGNLLDCIYRQTENGKSLYPSEASVYSAAPASAETIYGPLKELIIGCLDTINPTLVLSPMGIGRHVDHFITSEVFREISHGAEYDVALYEEIPYATGKYPMINPDNVQAAKDRSAWGIRSSRLVEIDFERKRRAIECYSSQLVDIFPDGFGVLEDYMSTLNGEHAVERIWQADTNSN</sequence>
<dbReference type="OrthoDB" id="9816564at2"/>
<accession>A0A1I9YFH8</accession>
<dbReference type="AlphaFoldDB" id="A0A1I9YFH8"/>
<dbReference type="EMBL" id="CP017561">
    <property type="protein sequence ID" value="APA85061.1"/>
    <property type="molecule type" value="Genomic_DNA"/>
</dbReference>
<dbReference type="InterPro" id="IPR024078">
    <property type="entry name" value="LmbE-like_dom_sf"/>
</dbReference>
<dbReference type="STRING" id="754502.BJG93_06465"/>
<organism evidence="1 2">
    <name type="scientific">Paraburkholderia sprentiae WSM5005</name>
    <dbReference type="NCBI Taxonomy" id="754502"/>
    <lineage>
        <taxon>Bacteria</taxon>
        <taxon>Pseudomonadati</taxon>
        <taxon>Pseudomonadota</taxon>
        <taxon>Betaproteobacteria</taxon>
        <taxon>Burkholderiales</taxon>
        <taxon>Burkholderiaceae</taxon>
        <taxon>Paraburkholderia</taxon>
    </lineage>
</organism>
<dbReference type="InterPro" id="IPR003737">
    <property type="entry name" value="GlcNAc_PI_deacetylase-related"/>
</dbReference>
<dbReference type="Proteomes" id="UP000179860">
    <property type="component" value="Chromosome 1"/>
</dbReference>
<keyword evidence="2" id="KW-1185">Reference proteome</keyword>
<dbReference type="Pfam" id="PF02585">
    <property type="entry name" value="PIG-L"/>
    <property type="match status" value="1"/>
</dbReference>
<dbReference type="SUPFAM" id="SSF102588">
    <property type="entry name" value="LmbE-like"/>
    <property type="match status" value="1"/>
</dbReference>
<name>A0A1I9YFH8_9BURK</name>
<proteinExistence type="predicted"/>
<gene>
    <name evidence="1" type="ORF">BJG93_06465</name>
</gene>
<evidence type="ECO:0000313" key="1">
    <source>
        <dbReference type="EMBL" id="APA85061.1"/>
    </source>
</evidence>
<reference evidence="1" key="2">
    <citation type="submission" date="2021-06" db="EMBL/GenBank/DDBJ databases">
        <authorList>
            <person name="Rogers T.H."/>
            <person name="Ramsay J.P."/>
            <person name="Wang P."/>
            <person name="Terpolilli J."/>
        </authorList>
    </citation>
    <scope>NUCLEOTIDE SEQUENCE</scope>
    <source>
        <strain evidence="1">WSM5005</strain>
    </source>
</reference>
<reference evidence="1" key="1">
    <citation type="submission" date="2016-09" db="EMBL/GenBank/DDBJ databases">
        <title>The Complete Genome of Burkholderia sprentiae wsm5005.</title>
        <authorList>
            <person name="De Meyer S."/>
            <person name="Wang P."/>
            <person name="Terpolilli J."/>
        </authorList>
    </citation>
    <scope>NUCLEOTIDE SEQUENCE [LARGE SCALE GENOMIC DNA]</scope>
    <source>
        <strain evidence="1">WSM5005</strain>
    </source>
</reference>
<protein>
    <submittedName>
        <fullName evidence="1">PIG-L family deacetylase</fullName>
    </submittedName>
</protein>
<dbReference type="RefSeq" id="WP_027197471.1">
    <property type="nucleotide sequence ID" value="NZ_CP017561.2"/>
</dbReference>
<dbReference type="KEGG" id="pspw:BJG93_06465"/>
<evidence type="ECO:0000313" key="2">
    <source>
        <dbReference type="Proteomes" id="UP000179860"/>
    </source>
</evidence>